<sequence>MISCFSKAGILDSVMKLFNRMKETVKSALQCSCTLAKRRCVDEAKVTREMLDDMLRGGLSPLVRTFHALFEVFDLLDTMKALQWDPEMDTYIMLIRKFCRCIMKCGEAM</sequence>
<dbReference type="EMBL" id="JAAALK010000282">
    <property type="protein sequence ID" value="KAG8078287.1"/>
    <property type="molecule type" value="Genomic_DNA"/>
</dbReference>
<organism evidence="1 2">
    <name type="scientific">Zizania palustris</name>
    <name type="common">Northern wild rice</name>
    <dbReference type="NCBI Taxonomy" id="103762"/>
    <lineage>
        <taxon>Eukaryota</taxon>
        <taxon>Viridiplantae</taxon>
        <taxon>Streptophyta</taxon>
        <taxon>Embryophyta</taxon>
        <taxon>Tracheophyta</taxon>
        <taxon>Spermatophyta</taxon>
        <taxon>Magnoliopsida</taxon>
        <taxon>Liliopsida</taxon>
        <taxon>Poales</taxon>
        <taxon>Poaceae</taxon>
        <taxon>BOP clade</taxon>
        <taxon>Oryzoideae</taxon>
        <taxon>Oryzeae</taxon>
        <taxon>Zizaniinae</taxon>
        <taxon>Zizania</taxon>
    </lineage>
</organism>
<reference evidence="1" key="1">
    <citation type="journal article" date="2021" name="bioRxiv">
        <title>Whole Genome Assembly and Annotation of Northern Wild Rice, Zizania palustris L., Supports a Whole Genome Duplication in the Zizania Genus.</title>
        <authorList>
            <person name="Haas M."/>
            <person name="Kono T."/>
            <person name="Macchietto M."/>
            <person name="Millas R."/>
            <person name="McGilp L."/>
            <person name="Shao M."/>
            <person name="Duquette J."/>
            <person name="Hirsch C.N."/>
            <person name="Kimball J."/>
        </authorList>
    </citation>
    <scope>NUCLEOTIDE SEQUENCE</scope>
    <source>
        <tissue evidence="1">Fresh leaf tissue</tissue>
    </source>
</reference>
<dbReference type="InterPro" id="IPR002885">
    <property type="entry name" value="PPR_rpt"/>
</dbReference>
<dbReference type="NCBIfam" id="TIGR00756">
    <property type="entry name" value="PPR"/>
    <property type="match status" value="1"/>
</dbReference>
<gene>
    <name evidence="1" type="ORF">GUJ93_ZPchr0007g5270</name>
</gene>
<protein>
    <submittedName>
        <fullName evidence="1">Uncharacterized protein</fullName>
    </submittedName>
</protein>
<dbReference type="Proteomes" id="UP000729402">
    <property type="component" value="Unassembled WGS sequence"/>
</dbReference>
<proteinExistence type="predicted"/>
<evidence type="ECO:0000313" key="1">
    <source>
        <dbReference type="EMBL" id="KAG8078287.1"/>
    </source>
</evidence>
<reference evidence="1" key="2">
    <citation type="submission" date="2021-02" db="EMBL/GenBank/DDBJ databases">
        <authorList>
            <person name="Kimball J.A."/>
            <person name="Haas M.W."/>
            <person name="Macchietto M."/>
            <person name="Kono T."/>
            <person name="Duquette J."/>
            <person name="Shao M."/>
        </authorList>
    </citation>
    <scope>NUCLEOTIDE SEQUENCE</scope>
    <source>
        <tissue evidence="1">Fresh leaf tissue</tissue>
    </source>
</reference>
<dbReference type="AlphaFoldDB" id="A0A8J5VN57"/>
<keyword evidence="2" id="KW-1185">Reference proteome</keyword>
<dbReference type="OrthoDB" id="185373at2759"/>
<comment type="caution">
    <text evidence="1">The sequence shown here is derived from an EMBL/GenBank/DDBJ whole genome shotgun (WGS) entry which is preliminary data.</text>
</comment>
<name>A0A8J5VN57_ZIZPA</name>
<accession>A0A8J5VN57</accession>
<evidence type="ECO:0000313" key="2">
    <source>
        <dbReference type="Proteomes" id="UP000729402"/>
    </source>
</evidence>